<evidence type="ECO:0000259" key="6">
    <source>
        <dbReference type="PROSITE" id="PS52004"/>
    </source>
</evidence>
<dbReference type="KEGG" id="dfi:AXF13_05215"/>
<dbReference type="Pfam" id="PF00550">
    <property type="entry name" value="PP-binding"/>
    <property type="match status" value="1"/>
</dbReference>
<dbReference type="SMART" id="SM00823">
    <property type="entry name" value="PKS_PP"/>
    <property type="match status" value="1"/>
</dbReference>
<organism evidence="7 8">
    <name type="scientific">Desulfovibrio fairfieldensis</name>
    <dbReference type="NCBI Taxonomy" id="44742"/>
    <lineage>
        <taxon>Bacteria</taxon>
        <taxon>Pseudomonadati</taxon>
        <taxon>Thermodesulfobacteriota</taxon>
        <taxon>Desulfovibrionia</taxon>
        <taxon>Desulfovibrionales</taxon>
        <taxon>Desulfovibrionaceae</taxon>
        <taxon>Desulfovibrio</taxon>
    </lineage>
</organism>
<keyword evidence="2" id="KW-0597">Phosphoprotein</keyword>
<dbReference type="Pfam" id="PF02801">
    <property type="entry name" value="Ketoacyl-synt_C"/>
    <property type="match status" value="1"/>
</dbReference>
<dbReference type="InterPro" id="IPR020841">
    <property type="entry name" value="PKS_Beta-ketoAc_synthase_dom"/>
</dbReference>
<evidence type="ECO:0000313" key="8">
    <source>
        <dbReference type="Proteomes" id="UP000069241"/>
    </source>
</evidence>
<dbReference type="InterPro" id="IPR050091">
    <property type="entry name" value="PKS_NRPS_Biosynth_Enz"/>
</dbReference>
<dbReference type="GO" id="GO:0006633">
    <property type="term" value="P:fatty acid biosynthetic process"/>
    <property type="evidence" value="ECO:0007669"/>
    <property type="project" value="InterPro"/>
</dbReference>
<protein>
    <submittedName>
        <fullName evidence="7">Polyketide synthase</fullName>
    </submittedName>
</protein>
<keyword evidence="1" id="KW-0596">Phosphopantetheine</keyword>
<dbReference type="AlphaFoldDB" id="A0A0X8JIQ4"/>
<reference evidence="8" key="1">
    <citation type="submission" date="2016-02" db="EMBL/GenBank/DDBJ databases">
        <authorList>
            <person name="Holder M.E."/>
            <person name="Ajami N.J."/>
            <person name="Petrosino J.F."/>
        </authorList>
    </citation>
    <scope>NUCLEOTIDE SEQUENCE [LARGE SCALE GENOMIC DNA]</scope>
    <source>
        <strain evidence="8">CCUG 45958</strain>
    </source>
</reference>
<dbReference type="GO" id="GO:0004312">
    <property type="term" value="F:fatty acid synthase activity"/>
    <property type="evidence" value="ECO:0007669"/>
    <property type="project" value="TreeGrafter"/>
</dbReference>
<evidence type="ECO:0000259" key="5">
    <source>
        <dbReference type="PROSITE" id="PS50075"/>
    </source>
</evidence>
<evidence type="ECO:0000313" key="7">
    <source>
        <dbReference type="EMBL" id="AMD89560.1"/>
    </source>
</evidence>
<dbReference type="PANTHER" id="PTHR43775">
    <property type="entry name" value="FATTY ACID SYNTHASE"/>
    <property type="match status" value="1"/>
</dbReference>
<dbReference type="Pfam" id="PF00698">
    <property type="entry name" value="Acyl_transf_1"/>
    <property type="match status" value="1"/>
</dbReference>
<dbReference type="GO" id="GO:0031177">
    <property type="term" value="F:phosphopantetheine binding"/>
    <property type="evidence" value="ECO:0007669"/>
    <property type="project" value="InterPro"/>
</dbReference>
<feature type="domain" description="Carrier" evidence="5">
    <location>
        <begin position="906"/>
        <end position="980"/>
    </location>
</feature>
<dbReference type="Proteomes" id="UP000069241">
    <property type="component" value="Chromosome"/>
</dbReference>
<evidence type="ECO:0000256" key="2">
    <source>
        <dbReference type="ARBA" id="ARBA00022553"/>
    </source>
</evidence>
<gene>
    <name evidence="7" type="ORF">AXF13_05215</name>
</gene>
<evidence type="ECO:0000256" key="4">
    <source>
        <dbReference type="SAM" id="MobiDB-lite"/>
    </source>
</evidence>
<dbReference type="InterPro" id="IPR032821">
    <property type="entry name" value="PKS_assoc"/>
</dbReference>
<dbReference type="Gene3D" id="3.40.47.10">
    <property type="match status" value="1"/>
</dbReference>
<proteinExistence type="predicted"/>
<dbReference type="Gene3D" id="3.40.366.10">
    <property type="entry name" value="Malonyl-Coenzyme A Acyl Carrier Protein, domain 2"/>
    <property type="match status" value="1"/>
</dbReference>
<name>A0A0X8JIQ4_9BACT</name>
<dbReference type="InterPro" id="IPR016039">
    <property type="entry name" value="Thiolase-like"/>
</dbReference>
<dbReference type="RefSeq" id="WP_062251920.1">
    <property type="nucleotide sequence ID" value="NZ_CP014229.1"/>
</dbReference>
<dbReference type="InterPro" id="IPR036736">
    <property type="entry name" value="ACP-like_sf"/>
</dbReference>
<dbReference type="InterPro" id="IPR014031">
    <property type="entry name" value="Ketoacyl_synth_C"/>
</dbReference>
<dbReference type="PROSITE" id="PS00606">
    <property type="entry name" value="KS3_1"/>
    <property type="match status" value="1"/>
</dbReference>
<feature type="region of interest" description="Disordered" evidence="4">
    <location>
        <begin position="979"/>
        <end position="1000"/>
    </location>
</feature>
<keyword evidence="3" id="KW-0808">Transferase</keyword>
<dbReference type="SMART" id="SM00827">
    <property type="entry name" value="PKS_AT"/>
    <property type="match status" value="1"/>
</dbReference>
<dbReference type="SMART" id="SM00825">
    <property type="entry name" value="PKS_KS"/>
    <property type="match status" value="1"/>
</dbReference>
<dbReference type="SUPFAM" id="SSF47336">
    <property type="entry name" value="ACP-like"/>
    <property type="match status" value="1"/>
</dbReference>
<sequence length="1015" mass="109763">MDCNKTQNDFLAVVGMACRFPGAASLEEFWENLLAGRQAMSPVSEQALNAGPHKNVWRLPGYVRMCCRLEDVEFFDPDFFGLSTAEAEIMDPQHRLLLETAWRALENSGDTRPDAEKTRTGVYASVNISSYMLGNLYSHMLTGTLDPFEVLLGNDKDYLATRIAYRLGLRGPAVSVQTACSSSMAALHMACQALVSGECDRALAGAATIPLPAELGYMYIPGGMRSPDGRCRPYDANAAGTIFGSGVAAVVLKRLEDAVEAGDGIWAVIRGSAINNDGREKVSFTAPNPAAQAAVIQEAMLMAGVCPSDMAFVEGHGTATPLGDPIEVAALRAAYAGHEKKSAVYLGSVKGNVGHLDATSGLAGFIKAALSLHHGVFPGTANFTRINPRFGDGIAPFEVNAEPRPLDDDPQNRIGGVSSFGFGGTNVHMILQGARQKTSTPVSSPPEPQPLFLSADTEREMERLEQALSTCLQREEPSPPPLRDLAFTLATGRRHGRLRRIVTGQTPQDVLAALGNHDRFPVKSADGKKEICFLFPGQGSQSPHMLRSLYRQNPRFRELLAENRRHILAAGGPDILNLLRESWDDEPGSFERITRTDMMQPVLFALELSLATLLEEAGVRPACLLGHSLGEIAAACFAGVFTPVDAARLVTKRGALMQQAPEGRMLAALLPREKLSLALGPLLDRMETVVVNSRSNCVLSGPENILEQAREALECAGGAGIFLRTSHAFHSSAMDGILEVFETVAASIPLNAPSIPVISNVTGRWAGDEMASPQYWVRHIRSCVQFDACLETAFATPRMALEVGPGSVLSSLLRQHVGPDIIAFSPFAEDGGHQVPASIAEELWLNGADIDWRGIRADARRCPLPRLPMRKRRIWISPEETPAVHPPAEPVEHAGISQPQGGESRAGARRMEDVIASIWEKILRMHPMDRDTSFIELGGNSVHVLHMIRLAQEEGITFSMKDVFETKTVNALCRRIDETGKIPSAPSSPGTHASTDDIDSRDMAVLRRVFDAGQA</sequence>
<dbReference type="PROSITE" id="PS50075">
    <property type="entry name" value="CARRIER"/>
    <property type="match status" value="1"/>
</dbReference>
<dbReference type="STRING" id="44742.AXF13_05215"/>
<keyword evidence="8" id="KW-1185">Reference proteome</keyword>
<dbReference type="InterPro" id="IPR014030">
    <property type="entry name" value="Ketoacyl_synth_N"/>
</dbReference>
<dbReference type="InterPro" id="IPR016035">
    <property type="entry name" value="Acyl_Trfase/lysoPLipase"/>
</dbReference>
<dbReference type="Gene3D" id="3.30.70.3290">
    <property type="match status" value="1"/>
</dbReference>
<dbReference type="InterPro" id="IPR001227">
    <property type="entry name" value="Ac_transferase_dom_sf"/>
</dbReference>
<feature type="domain" description="Ketosynthase family 3 (KS3)" evidence="6">
    <location>
        <begin position="8"/>
        <end position="433"/>
    </location>
</feature>
<accession>A0A0X8JIQ4</accession>
<dbReference type="SUPFAM" id="SSF53901">
    <property type="entry name" value="Thiolase-like"/>
    <property type="match status" value="1"/>
</dbReference>
<dbReference type="GO" id="GO:0004315">
    <property type="term" value="F:3-oxoacyl-[acyl-carrier-protein] synthase activity"/>
    <property type="evidence" value="ECO:0007669"/>
    <property type="project" value="InterPro"/>
</dbReference>
<dbReference type="Gene3D" id="1.10.1200.10">
    <property type="entry name" value="ACP-like"/>
    <property type="match status" value="1"/>
</dbReference>
<evidence type="ECO:0000256" key="3">
    <source>
        <dbReference type="ARBA" id="ARBA00022679"/>
    </source>
</evidence>
<dbReference type="Pfam" id="PF00109">
    <property type="entry name" value="ketoacyl-synt"/>
    <property type="match status" value="1"/>
</dbReference>
<dbReference type="InterPro" id="IPR006162">
    <property type="entry name" value="Ppantetheine_attach_site"/>
</dbReference>
<dbReference type="EMBL" id="CP014229">
    <property type="protein sequence ID" value="AMD89560.1"/>
    <property type="molecule type" value="Genomic_DNA"/>
</dbReference>
<dbReference type="CDD" id="cd00833">
    <property type="entry name" value="PKS"/>
    <property type="match status" value="1"/>
</dbReference>
<dbReference type="PROSITE" id="PS52004">
    <property type="entry name" value="KS3_2"/>
    <property type="match status" value="1"/>
</dbReference>
<feature type="region of interest" description="Disordered" evidence="4">
    <location>
        <begin position="881"/>
        <end position="908"/>
    </location>
</feature>
<dbReference type="InterPro" id="IPR009081">
    <property type="entry name" value="PP-bd_ACP"/>
</dbReference>
<dbReference type="InterPro" id="IPR014043">
    <property type="entry name" value="Acyl_transferase_dom"/>
</dbReference>
<evidence type="ECO:0000256" key="1">
    <source>
        <dbReference type="ARBA" id="ARBA00022450"/>
    </source>
</evidence>
<dbReference type="Pfam" id="PF16197">
    <property type="entry name" value="KAsynt_C_assoc"/>
    <property type="match status" value="1"/>
</dbReference>
<dbReference type="PANTHER" id="PTHR43775:SF51">
    <property type="entry name" value="INACTIVE PHENOLPHTHIOCEROL SYNTHESIS POLYKETIDE SYNTHASE TYPE I PKS1-RELATED"/>
    <property type="match status" value="1"/>
</dbReference>
<dbReference type="PROSITE" id="PS00012">
    <property type="entry name" value="PHOSPHOPANTETHEINE"/>
    <property type="match status" value="1"/>
</dbReference>
<dbReference type="InterPro" id="IPR018201">
    <property type="entry name" value="Ketoacyl_synth_AS"/>
</dbReference>
<dbReference type="SUPFAM" id="SSF52151">
    <property type="entry name" value="FabD/lysophospholipase-like"/>
    <property type="match status" value="1"/>
</dbReference>
<dbReference type="InterPro" id="IPR020806">
    <property type="entry name" value="PKS_PP-bd"/>
</dbReference>